<dbReference type="InterPro" id="IPR006620">
    <property type="entry name" value="Pro_4_hyd_alph"/>
</dbReference>
<feature type="binding site" evidence="7">
    <location>
        <position position="98"/>
    </location>
    <ligand>
        <name>Fe cation</name>
        <dbReference type="ChEBI" id="CHEBI:24875"/>
    </ligand>
</feature>
<dbReference type="GO" id="GO:0005506">
    <property type="term" value="F:iron ion binding"/>
    <property type="evidence" value="ECO:0007669"/>
    <property type="project" value="UniProtKB-UniRule"/>
</dbReference>
<keyword evidence="6 7" id="KW-0408">Iron</keyword>
<evidence type="ECO:0000259" key="8">
    <source>
        <dbReference type="PROSITE" id="PS51471"/>
    </source>
</evidence>
<proteinExistence type="inferred from homology"/>
<name>A0A1E7X7N5_9BURK</name>
<evidence type="ECO:0000313" key="9">
    <source>
        <dbReference type="EMBL" id="OFA09157.1"/>
    </source>
</evidence>
<keyword evidence="10" id="KW-1185">Reference proteome</keyword>
<dbReference type="HAMAP" id="MF_00657">
    <property type="entry name" value="Hydroxyl_YbiX"/>
    <property type="match status" value="1"/>
</dbReference>
<comment type="cofactor">
    <cofactor evidence="7">
        <name>Fe(2+)</name>
        <dbReference type="ChEBI" id="CHEBI:29033"/>
    </cofactor>
    <text evidence="7">Binds 1 Fe(2+) ion per subunit.</text>
</comment>
<dbReference type="PANTHER" id="PTHR41536:SF1">
    <property type="entry name" value="PKHD-TYPE HYDROXYLASE YBIX"/>
    <property type="match status" value="1"/>
</dbReference>
<evidence type="ECO:0000256" key="7">
    <source>
        <dbReference type="HAMAP-Rule" id="MF_00657"/>
    </source>
</evidence>
<dbReference type="PANTHER" id="PTHR41536">
    <property type="entry name" value="PKHD-TYPE HYDROXYLASE YBIX"/>
    <property type="match status" value="1"/>
</dbReference>
<feature type="binding site" evidence="7">
    <location>
        <position position="96"/>
    </location>
    <ligand>
        <name>Fe cation</name>
        <dbReference type="ChEBI" id="CHEBI:24875"/>
    </ligand>
</feature>
<dbReference type="RefSeq" id="WP_070245810.1">
    <property type="nucleotide sequence ID" value="NZ_LROM01000014.1"/>
</dbReference>
<dbReference type="EMBL" id="LROM01000014">
    <property type="protein sequence ID" value="OFA09157.1"/>
    <property type="molecule type" value="Genomic_DNA"/>
</dbReference>
<dbReference type="InterPro" id="IPR044862">
    <property type="entry name" value="Pro_4_hyd_alph_FE2OG_OXY"/>
</dbReference>
<keyword evidence="2 7" id="KW-0479">Metal-binding</keyword>
<dbReference type="OrthoDB" id="9812472at2"/>
<dbReference type="Pfam" id="PF18331">
    <property type="entry name" value="PKHD_C"/>
    <property type="match status" value="1"/>
</dbReference>
<comment type="caution">
    <text evidence="9">The sequence shown here is derived from an EMBL/GenBank/DDBJ whole genome shotgun (WGS) entry which is preliminary data.</text>
</comment>
<feature type="domain" description="Fe2OG dioxygenase" evidence="8">
    <location>
        <begin position="78"/>
        <end position="182"/>
    </location>
</feature>
<evidence type="ECO:0000256" key="2">
    <source>
        <dbReference type="ARBA" id="ARBA00022723"/>
    </source>
</evidence>
<evidence type="ECO:0000256" key="4">
    <source>
        <dbReference type="ARBA" id="ARBA00022964"/>
    </source>
</evidence>
<keyword evidence="3 7" id="KW-0847">Vitamin C</keyword>
<accession>A0A1E7X7N5</accession>
<dbReference type="InterPro" id="IPR005123">
    <property type="entry name" value="Oxoglu/Fe-dep_dioxygenase_dom"/>
</dbReference>
<dbReference type="Gene3D" id="2.60.120.620">
    <property type="entry name" value="q2cbj1_9rhob like domain"/>
    <property type="match status" value="1"/>
</dbReference>
<dbReference type="NCBIfam" id="NF003975">
    <property type="entry name" value="PRK05467.1-4"/>
    <property type="match status" value="1"/>
</dbReference>
<gene>
    <name evidence="9" type="ORF">DUPY_01340</name>
</gene>
<evidence type="ECO:0000313" key="10">
    <source>
        <dbReference type="Proteomes" id="UP000175989"/>
    </source>
</evidence>
<evidence type="ECO:0000256" key="5">
    <source>
        <dbReference type="ARBA" id="ARBA00023002"/>
    </source>
</evidence>
<feature type="binding site" evidence="7">
    <location>
        <position position="163"/>
    </location>
    <ligand>
        <name>Fe cation</name>
        <dbReference type="ChEBI" id="CHEBI:24875"/>
    </ligand>
</feature>
<dbReference type="Proteomes" id="UP000175989">
    <property type="component" value="Unassembled WGS sequence"/>
</dbReference>
<organism evidence="9 10">
    <name type="scientific">Duganella phyllosphaerae</name>
    <dbReference type="NCBI Taxonomy" id="762836"/>
    <lineage>
        <taxon>Bacteria</taxon>
        <taxon>Pseudomonadati</taxon>
        <taxon>Pseudomonadota</taxon>
        <taxon>Betaproteobacteria</taxon>
        <taxon>Burkholderiales</taxon>
        <taxon>Oxalobacteraceae</taxon>
        <taxon>Telluria group</taxon>
        <taxon>Duganella</taxon>
    </lineage>
</organism>
<dbReference type="SUPFAM" id="SSF51197">
    <property type="entry name" value="Clavaminate synthase-like"/>
    <property type="match status" value="1"/>
</dbReference>
<sequence length="230" mass="25154">MLLHIPGVLNREQVAALRARLDTTDWVDGRTTVGAQGAQVKQNRQLGETSPLALELGQVVLAALAASPVFFAAALPLRTIAPLFNSYAGGEHYGAHVDGAMRRMPATAAGPGAWVRTDVSSTLFLSDPDDYDGGELIVTDVYGEHEVKLPAGDLILYPSTSIHRVEPVTRGARVCSFFWTQSMVRDDMRRSMLFELDQNIQSLRARLGDCPELVGLTGHYHNLLRQWSEA</sequence>
<dbReference type="Pfam" id="PF13640">
    <property type="entry name" value="2OG-FeII_Oxy_3"/>
    <property type="match status" value="1"/>
</dbReference>
<keyword evidence="5 7" id="KW-0560">Oxidoreductase</keyword>
<dbReference type="SMART" id="SM00702">
    <property type="entry name" value="P4Hc"/>
    <property type="match status" value="1"/>
</dbReference>
<dbReference type="GO" id="GO:0006879">
    <property type="term" value="P:intracellular iron ion homeostasis"/>
    <property type="evidence" value="ECO:0007669"/>
    <property type="project" value="TreeGrafter"/>
</dbReference>
<dbReference type="AlphaFoldDB" id="A0A1E7X7N5"/>
<dbReference type="GO" id="GO:0016706">
    <property type="term" value="F:2-oxoglutarate-dependent dioxygenase activity"/>
    <property type="evidence" value="ECO:0007669"/>
    <property type="project" value="UniProtKB-UniRule"/>
</dbReference>
<dbReference type="PROSITE" id="PS51471">
    <property type="entry name" value="FE2OG_OXY"/>
    <property type="match status" value="1"/>
</dbReference>
<dbReference type="NCBIfam" id="NF003974">
    <property type="entry name" value="PRK05467.1-3"/>
    <property type="match status" value="1"/>
</dbReference>
<dbReference type="InterPro" id="IPR041097">
    <property type="entry name" value="PKHD_C"/>
</dbReference>
<feature type="binding site" evidence="7">
    <location>
        <position position="173"/>
    </location>
    <ligand>
        <name>2-oxoglutarate</name>
        <dbReference type="ChEBI" id="CHEBI:16810"/>
    </ligand>
</feature>
<comment type="cofactor">
    <cofactor evidence="1 7">
        <name>L-ascorbate</name>
        <dbReference type="ChEBI" id="CHEBI:38290"/>
    </cofactor>
</comment>
<dbReference type="EC" id="1.14.11.-" evidence="9"/>
<evidence type="ECO:0000256" key="3">
    <source>
        <dbReference type="ARBA" id="ARBA00022896"/>
    </source>
</evidence>
<evidence type="ECO:0000256" key="1">
    <source>
        <dbReference type="ARBA" id="ARBA00001961"/>
    </source>
</evidence>
<evidence type="ECO:0000256" key="6">
    <source>
        <dbReference type="ARBA" id="ARBA00023004"/>
    </source>
</evidence>
<protein>
    <submittedName>
        <fullName evidence="9">PKHD-type hydroxylase</fullName>
        <ecNumber evidence="9">1.14.11.-</ecNumber>
    </submittedName>
</protein>
<keyword evidence="4 7" id="KW-0223">Dioxygenase</keyword>
<dbReference type="InterPro" id="IPR023550">
    <property type="entry name" value="PKHD_hydroxylase"/>
</dbReference>
<dbReference type="GO" id="GO:0031418">
    <property type="term" value="F:L-ascorbic acid binding"/>
    <property type="evidence" value="ECO:0007669"/>
    <property type="project" value="UniProtKB-KW"/>
</dbReference>
<dbReference type="GO" id="GO:0006974">
    <property type="term" value="P:DNA damage response"/>
    <property type="evidence" value="ECO:0007669"/>
    <property type="project" value="TreeGrafter"/>
</dbReference>
<dbReference type="PATRIC" id="fig|762836.4.peg.143"/>
<reference evidence="10" key="1">
    <citation type="journal article" date="2016" name="Front. Microbiol.">
        <title>Molecular Keys to the Janthinobacterium and Duganella spp. Interaction with the Plant Pathogen Fusarium graminearum.</title>
        <authorList>
            <person name="Haack F.S."/>
            <person name="Poehlein A."/>
            <person name="Kroger C."/>
            <person name="Voigt C.A."/>
            <person name="Piepenbring M."/>
            <person name="Bode H.B."/>
            <person name="Daniel R."/>
            <person name="Schafer W."/>
            <person name="Streit W.R."/>
        </authorList>
    </citation>
    <scope>NUCLEOTIDE SEQUENCE [LARGE SCALE GENOMIC DNA]</scope>
    <source>
        <strain evidence="10">T54</strain>
    </source>
</reference>
<dbReference type="Gene3D" id="4.10.860.20">
    <property type="entry name" value="Rabenosyn, Rab binding domain"/>
    <property type="match status" value="1"/>
</dbReference>